<dbReference type="Pfam" id="PF01547">
    <property type="entry name" value="SBP_bac_1"/>
    <property type="match status" value="1"/>
</dbReference>
<dbReference type="PANTHER" id="PTHR43649">
    <property type="entry name" value="ARABINOSE-BINDING PROTEIN-RELATED"/>
    <property type="match status" value="1"/>
</dbReference>
<accession>A0A249KIB1</accession>
<dbReference type="EMBL" id="CP016773">
    <property type="protein sequence ID" value="ASY16527.1"/>
    <property type="molecule type" value="Genomic_DNA"/>
</dbReference>
<dbReference type="SUPFAM" id="SSF53850">
    <property type="entry name" value="Periplasmic binding protein-like II"/>
    <property type="match status" value="1"/>
</dbReference>
<dbReference type="Gene3D" id="3.40.190.10">
    <property type="entry name" value="Periplasmic binding protein-like II"/>
    <property type="match status" value="1"/>
</dbReference>
<dbReference type="InterPro" id="IPR050490">
    <property type="entry name" value="Bact_solute-bd_prot1"/>
</dbReference>
<name>A0A249KIB1_9ACTN</name>
<organism evidence="2 3">
    <name type="scientific">Candidatus Planktophila sulfonica</name>
    <dbReference type="NCBI Taxonomy" id="1884904"/>
    <lineage>
        <taxon>Bacteria</taxon>
        <taxon>Bacillati</taxon>
        <taxon>Actinomycetota</taxon>
        <taxon>Actinomycetes</taxon>
        <taxon>Candidatus Nanopelagicales</taxon>
        <taxon>Candidatus Nanopelagicaceae</taxon>
        <taxon>Candidatus Planktophila</taxon>
    </lineage>
</organism>
<proteinExistence type="predicted"/>
<dbReference type="OrthoDB" id="366726at2"/>
<dbReference type="KEGG" id="psuf:A1sIA56_06545"/>
<evidence type="ECO:0000313" key="2">
    <source>
        <dbReference type="EMBL" id="ASY16527.1"/>
    </source>
</evidence>
<reference evidence="2 3" key="1">
    <citation type="submission" date="2016-07" db="EMBL/GenBank/DDBJ databases">
        <title>High microdiversification within the ubiquitous acI lineage of Actinobacteria.</title>
        <authorList>
            <person name="Neuenschwander S.M."/>
            <person name="Salcher M."/>
            <person name="Ghai R."/>
            <person name="Pernthaler J."/>
        </authorList>
    </citation>
    <scope>NUCLEOTIDE SEQUENCE [LARGE SCALE GENOMIC DNA]</scope>
    <source>
        <strain evidence="2">MMS-IA-56</strain>
    </source>
</reference>
<evidence type="ECO:0000256" key="1">
    <source>
        <dbReference type="SAM" id="SignalP"/>
    </source>
</evidence>
<gene>
    <name evidence="2" type="ORF">A1sIA56_06545</name>
</gene>
<dbReference type="AlphaFoldDB" id="A0A249KIB1"/>
<dbReference type="InterPro" id="IPR006059">
    <property type="entry name" value="SBP"/>
</dbReference>
<dbReference type="RefSeq" id="WP_095674091.1">
    <property type="nucleotide sequence ID" value="NZ_CP016773.1"/>
</dbReference>
<evidence type="ECO:0000313" key="3">
    <source>
        <dbReference type="Proteomes" id="UP000217215"/>
    </source>
</evidence>
<dbReference type="Proteomes" id="UP000217215">
    <property type="component" value="Chromosome"/>
</dbReference>
<keyword evidence="2" id="KW-0813">Transport</keyword>
<keyword evidence="1" id="KW-0732">Signal</keyword>
<protein>
    <submittedName>
        <fullName evidence="2">Multiple sugar transport system substrate-binding protein</fullName>
    </submittedName>
</protein>
<feature type="chain" id="PRO_5012173811" evidence="1">
    <location>
        <begin position="29"/>
        <end position="411"/>
    </location>
</feature>
<sequence>MKKVTRLSALVAATGLIAASVLGTSAKAADPVELKMVAADYANMQPFWDDLSARFTKANPTIKVSVNVVSWETIDDKVKTLVATGQTPDIVNKGDYSAAAAEGLLYRADEVVSKATLDDIVPTFLNNSKYNGVAYAVPDLASARALFYNKDILKKAGVTKLPTTWTELEKVLKQIKAKVPGVYPYALPLGPEEAQAEFAIWAGGNGGVMFKNGKWVLNSKENIQTMEFLKKLTDQKLTQPNPAKCDRTACAQALFAAGKAAFINGSVFLEGWLKDNGGAAINVGSGSFVAAPGKKPVTLGVQDYFTAYKANGHKAEITKWMDFIFEPTNYAGFLKAAGGFIPATKSAGAIAAKDPKLAPFIKLLPSAIFYPGDQAAFPAVKGAIQQQIGTALVNPKKTMDALQAKALAASK</sequence>
<dbReference type="PANTHER" id="PTHR43649:SF30">
    <property type="entry name" value="ABC TRANSPORTER SUBSTRATE-BINDING PROTEIN"/>
    <property type="match status" value="1"/>
</dbReference>
<keyword evidence="3" id="KW-1185">Reference proteome</keyword>
<keyword evidence="2" id="KW-0762">Sugar transport</keyword>
<feature type="signal peptide" evidence="1">
    <location>
        <begin position="1"/>
        <end position="28"/>
    </location>
</feature>